<comment type="caution">
    <text evidence="3">The sequence shown here is derived from an EMBL/GenBank/DDBJ whole genome shotgun (WGS) entry which is preliminary data.</text>
</comment>
<dbReference type="GO" id="GO:0006779">
    <property type="term" value="P:porphyrin-containing compound biosynthetic process"/>
    <property type="evidence" value="ECO:0007669"/>
    <property type="project" value="InterPro"/>
</dbReference>
<evidence type="ECO:0000313" key="4">
    <source>
        <dbReference type="Proteomes" id="UP000322080"/>
    </source>
</evidence>
<feature type="domain" description="Uroporphyrinogen decarboxylase (URO-D)" evidence="2">
    <location>
        <begin position="150"/>
        <end position="400"/>
    </location>
</feature>
<accession>A0A5D0RFR3</accession>
<dbReference type="InterPro" id="IPR038071">
    <property type="entry name" value="UROD/MetE-like_sf"/>
</dbReference>
<reference evidence="3 4" key="1">
    <citation type="submission" date="2019-08" db="EMBL/GenBank/DDBJ databases">
        <title>Identification of a novel species of the genus Boseongicola.</title>
        <authorList>
            <person name="Zhang X.-Q."/>
        </authorList>
    </citation>
    <scope>NUCLEOTIDE SEQUENCE [LARGE SCALE GENOMIC DNA]</scope>
    <source>
        <strain evidence="3 4">HY14</strain>
    </source>
</reference>
<sequence length="428" mass="48232">MRIRRIVSHAPRPKPVPQQEDATMAMTPRENFKAAMDRTGPEWVPMDMGKHIGSIHKKHYAELAKALPELDLKNSAVILDRMAQTVVPDESLLQYFNIDFRWLVPNWVQLTEREDMDGYFDMWGVPYKGAHGDHYAVDSQATAPLAHCETVEDVEAFAWPDPEDPAQFAGLGERARELYETTGYVLGADAIKAGPLMSALQMRGYEKYFMDMVINPELSDAILGKITDLLCRMWTRFMDEVGPYVQIAYVTDDLGTQTSLLLSPKLYRKRIKPFHTQLHQHIKSCADVKLMMHTDGAVLPLIEDLIETGADILNPVQTSTAGMDDTAALNEKFGDRLAFHGAMDVQQMMPNATGEELRWEIARRMTDLGSDGGYIIAPCHNIGHDIPVENTLAFFRMAHEMGRYPIALDDALASNASYFERLRREGDA</sequence>
<evidence type="ECO:0000256" key="1">
    <source>
        <dbReference type="SAM" id="MobiDB-lite"/>
    </source>
</evidence>
<organism evidence="3 4">
    <name type="scientific">Maritimibacter fusiformis</name>
    <dbReference type="NCBI Taxonomy" id="2603819"/>
    <lineage>
        <taxon>Bacteria</taxon>
        <taxon>Pseudomonadati</taxon>
        <taxon>Pseudomonadota</taxon>
        <taxon>Alphaproteobacteria</taxon>
        <taxon>Rhodobacterales</taxon>
        <taxon>Roseobacteraceae</taxon>
        <taxon>Maritimibacter</taxon>
    </lineage>
</organism>
<dbReference type="AlphaFoldDB" id="A0A5D0RFR3"/>
<name>A0A5D0RFR3_9RHOB</name>
<gene>
    <name evidence="3" type="ORF">FVF75_12325</name>
</gene>
<keyword evidence="4" id="KW-1185">Reference proteome</keyword>
<dbReference type="SUPFAM" id="SSF51726">
    <property type="entry name" value="UROD/MetE-like"/>
    <property type="match status" value="1"/>
</dbReference>
<dbReference type="InterPro" id="IPR052024">
    <property type="entry name" value="Methanogen_methyltrans"/>
</dbReference>
<dbReference type="InterPro" id="IPR000257">
    <property type="entry name" value="Uroporphyrinogen_deCOase"/>
</dbReference>
<dbReference type="EMBL" id="VSIY01000013">
    <property type="protein sequence ID" value="TYB80427.1"/>
    <property type="molecule type" value="Genomic_DNA"/>
</dbReference>
<dbReference type="GO" id="GO:0004853">
    <property type="term" value="F:uroporphyrinogen decarboxylase activity"/>
    <property type="evidence" value="ECO:0007669"/>
    <property type="project" value="InterPro"/>
</dbReference>
<dbReference type="PANTHER" id="PTHR47099">
    <property type="entry name" value="METHYLCOBAMIDE:COM METHYLTRANSFERASE MTBA"/>
    <property type="match status" value="1"/>
</dbReference>
<evidence type="ECO:0000259" key="2">
    <source>
        <dbReference type="Pfam" id="PF01208"/>
    </source>
</evidence>
<dbReference type="Gene3D" id="3.20.20.210">
    <property type="match status" value="1"/>
</dbReference>
<feature type="region of interest" description="Disordered" evidence="1">
    <location>
        <begin position="1"/>
        <end position="25"/>
    </location>
</feature>
<evidence type="ECO:0000313" key="3">
    <source>
        <dbReference type="EMBL" id="TYB80427.1"/>
    </source>
</evidence>
<proteinExistence type="predicted"/>
<dbReference type="PANTHER" id="PTHR47099:SF1">
    <property type="entry name" value="METHYLCOBAMIDE:COM METHYLTRANSFERASE MTBA"/>
    <property type="match status" value="1"/>
</dbReference>
<protein>
    <recommendedName>
        <fullName evidence="2">Uroporphyrinogen decarboxylase (URO-D) domain-containing protein</fullName>
    </recommendedName>
</protein>
<dbReference type="Pfam" id="PF01208">
    <property type="entry name" value="URO-D"/>
    <property type="match status" value="1"/>
</dbReference>
<dbReference type="Proteomes" id="UP000322080">
    <property type="component" value="Unassembled WGS sequence"/>
</dbReference>